<name>A0A327KPM1_9BRAD</name>
<evidence type="ECO:0000256" key="2">
    <source>
        <dbReference type="SAM" id="MobiDB-lite"/>
    </source>
</evidence>
<evidence type="ECO:0000313" key="4">
    <source>
        <dbReference type="EMBL" id="RAI39315.1"/>
    </source>
</evidence>
<comment type="caution">
    <text evidence="4">The sequence shown here is derived from an EMBL/GenBank/DDBJ whole genome shotgun (WGS) entry which is preliminary data.</text>
</comment>
<dbReference type="AlphaFoldDB" id="A0A327KPM1"/>
<gene>
    <name evidence="4" type="ORF">CH338_09835</name>
</gene>
<dbReference type="GO" id="GO:0080032">
    <property type="term" value="F:methyl jasmonate esterase activity"/>
    <property type="evidence" value="ECO:0007669"/>
    <property type="project" value="TreeGrafter"/>
</dbReference>
<dbReference type="GO" id="GO:0080031">
    <property type="term" value="F:methyl salicylate esterase activity"/>
    <property type="evidence" value="ECO:0007669"/>
    <property type="project" value="TreeGrafter"/>
</dbReference>
<feature type="region of interest" description="Disordered" evidence="2">
    <location>
        <begin position="1"/>
        <end position="43"/>
    </location>
</feature>
<evidence type="ECO:0000313" key="5">
    <source>
        <dbReference type="Proteomes" id="UP000248863"/>
    </source>
</evidence>
<dbReference type="InterPro" id="IPR029058">
    <property type="entry name" value="AB_hydrolase_fold"/>
</dbReference>
<keyword evidence="1" id="KW-0378">Hydrolase</keyword>
<dbReference type="Gene3D" id="3.40.50.1820">
    <property type="entry name" value="alpha/beta hydrolase"/>
    <property type="match status" value="1"/>
</dbReference>
<accession>A0A327KPM1</accession>
<dbReference type="OrthoDB" id="9814966at2"/>
<organism evidence="4 5">
    <name type="scientific">Rhodoplanes elegans</name>
    <dbReference type="NCBI Taxonomy" id="29408"/>
    <lineage>
        <taxon>Bacteria</taxon>
        <taxon>Pseudomonadati</taxon>
        <taxon>Pseudomonadota</taxon>
        <taxon>Alphaproteobacteria</taxon>
        <taxon>Hyphomicrobiales</taxon>
        <taxon>Nitrobacteraceae</taxon>
        <taxon>Rhodoplanes</taxon>
    </lineage>
</organism>
<dbReference type="Proteomes" id="UP000248863">
    <property type="component" value="Unassembled WGS sequence"/>
</dbReference>
<proteinExistence type="predicted"/>
<dbReference type="GO" id="GO:0080030">
    <property type="term" value="F:methyl indole-3-acetate esterase activity"/>
    <property type="evidence" value="ECO:0007669"/>
    <property type="project" value="TreeGrafter"/>
</dbReference>
<dbReference type="PANTHER" id="PTHR10992:SF1083">
    <property type="entry name" value="METHYLESTERASE 1"/>
    <property type="match status" value="1"/>
</dbReference>
<evidence type="ECO:0000256" key="1">
    <source>
        <dbReference type="ARBA" id="ARBA00022801"/>
    </source>
</evidence>
<dbReference type="EMBL" id="NPEU01000081">
    <property type="protein sequence ID" value="RAI39315.1"/>
    <property type="molecule type" value="Genomic_DNA"/>
</dbReference>
<sequence>MPVRPSRRKRVARIPHLRSEAGAMDARPGRVSNPPAPASRPRRSLRAAIRRTSMKTFVLVHGAWHGGWCWRRVSDLLVEQGHRVFAPTLTGLGERSHLLGPAVGLDTHVADVVNVIKWERLEDVILVGHSYAGFILTGVAEQVADRIGALVFLDAFMPENGSAMIDGTSQGVRDAIAAAPQTGEIALKPYPAAALGVAEPDRPWVDGLCTPHPMKTYTDRMVLTGARDRIAKKVFIRAKGFPNAAFDAVTAKLAADPSWRMEALACGHDAMVADPQGVARILLAV</sequence>
<reference evidence="4 5" key="1">
    <citation type="submission" date="2017-07" db="EMBL/GenBank/DDBJ databases">
        <title>Draft Genome Sequences of Select Purple Nonsulfur Bacteria.</title>
        <authorList>
            <person name="Lasarre B."/>
            <person name="Mckinlay J.B."/>
        </authorList>
    </citation>
    <scope>NUCLEOTIDE SEQUENCE [LARGE SCALE GENOMIC DNA]</scope>
    <source>
        <strain evidence="4 5">DSM 11907</strain>
    </source>
</reference>
<dbReference type="InterPro" id="IPR000073">
    <property type="entry name" value="AB_hydrolase_1"/>
</dbReference>
<dbReference type="SUPFAM" id="SSF53474">
    <property type="entry name" value="alpha/beta-Hydrolases"/>
    <property type="match status" value="1"/>
</dbReference>
<dbReference type="GO" id="GO:0009696">
    <property type="term" value="P:salicylic acid metabolic process"/>
    <property type="evidence" value="ECO:0007669"/>
    <property type="project" value="TreeGrafter"/>
</dbReference>
<dbReference type="InterPro" id="IPR045889">
    <property type="entry name" value="MES/HNL"/>
</dbReference>
<protein>
    <recommendedName>
        <fullName evidence="3">AB hydrolase-1 domain-containing protein</fullName>
    </recommendedName>
</protein>
<dbReference type="Pfam" id="PF12697">
    <property type="entry name" value="Abhydrolase_6"/>
    <property type="match status" value="1"/>
</dbReference>
<dbReference type="GO" id="GO:0009694">
    <property type="term" value="P:jasmonic acid metabolic process"/>
    <property type="evidence" value="ECO:0007669"/>
    <property type="project" value="TreeGrafter"/>
</dbReference>
<dbReference type="PANTHER" id="PTHR10992">
    <property type="entry name" value="METHYLESTERASE FAMILY MEMBER"/>
    <property type="match status" value="1"/>
</dbReference>
<keyword evidence="5" id="KW-1185">Reference proteome</keyword>
<feature type="domain" description="AB hydrolase-1" evidence="3">
    <location>
        <begin position="57"/>
        <end position="280"/>
    </location>
</feature>
<feature type="compositionally biased region" description="Basic residues" evidence="2">
    <location>
        <begin position="1"/>
        <end position="16"/>
    </location>
</feature>
<evidence type="ECO:0000259" key="3">
    <source>
        <dbReference type="Pfam" id="PF12697"/>
    </source>
</evidence>